<evidence type="ECO:0000313" key="2">
    <source>
        <dbReference type="Proteomes" id="UP001261113"/>
    </source>
</evidence>
<evidence type="ECO:0000313" key="1">
    <source>
        <dbReference type="EMBL" id="AYN45101.1"/>
    </source>
</evidence>
<organism evidence="1 2">
    <name type="scientific">Tomato necrotic spot virus</name>
    <dbReference type="NCBI Taxonomy" id="568804"/>
    <lineage>
        <taxon>Viruses</taxon>
        <taxon>Riboviria</taxon>
        <taxon>Orthornavirae</taxon>
        <taxon>Kitrinoviricota</taxon>
        <taxon>Alsuviricetes</taxon>
        <taxon>Martellivirales</taxon>
        <taxon>Bromoviridae</taxon>
        <taxon>Ilarvirus</taxon>
        <taxon>Ilarvirus ToNSV</taxon>
    </lineage>
</organism>
<dbReference type="EMBL" id="MH780155">
    <property type="protein sequence ID" value="AYN45101.1"/>
    <property type="molecule type" value="Genomic_RNA"/>
</dbReference>
<reference evidence="1 2" key="1">
    <citation type="submission" date="2018-08" db="EMBL/GenBank/DDBJ databases">
        <title>Complete genome sequence of tomato necrotic spot virus, a putative ilarvirus belonging to subgroup 1.</title>
        <authorList>
            <person name="Bratsch S."/>
            <person name="Mollov D."/>
        </authorList>
    </citation>
    <scope>NUCLEOTIDE SEQUENCE [LARGE SCALE GENOMIC DNA]</scope>
    <source>
        <strain evidence="1">Indiana</strain>
    </source>
</reference>
<gene>
    <name evidence="1" type="primary">2b</name>
</gene>
<protein>
    <submittedName>
        <fullName evidence="1">Silencing suppressor</fullName>
    </submittedName>
</protein>
<accession>A0A3G2JTV5</accession>
<dbReference type="Proteomes" id="UP001261113">
    <property type="component" value="Genome"/>
</dbReference>
<keyword evidence="2" id="KW-1185">Reference proteome</keyword>
<proteinExistence type="predicted"/>
<sequence>MMFIPILLLTMILGSGADVMQPDQPDVKLTPPKPTQHLPGNQEILMNTAGEDAPPRQVKLSPDEEVHVKSVGKESGEVISAFPMVGQPTIEELKGPGRDHLNCIDCAVAHLPESVFSVKVPKLDINFEVKEFPSAHLIVSNLISSVRKMPIFSYSSPTTDVRLKLKALASYEVHVSIPKLGWSQVLKLSDVVSGLKIPPIPVIGPKVESCGEGCVES</sequence>
<name>A0A3G2JTV5_9BROM</name>